<dbReference type="AlphaFoldDB" id="A0A2T5G3S9"/>
<proteinExistence type="predicted"/>
<comment type="caution">
    <text evidence="1">The sequence shown here is derived from an EMBL/GenBank/DDBJ whole genome shotgun (WGS) entry which is preliminary data.</text>
</comment>
<accession>A0A2T5G3S9</accession>
<dbReference type="EMBL" id="PEBV01000068">
    <property type="protein sequence ID" value="PTQ50836.1"/>
    <property type="molecule type" value="Genomic_DNA"/>
</dbReference>
<name>A0A2T5G3S9_HYDSH</name>
<evidence type="ECO:0000313" key="1">
    <source>
        <dbReference type="EMBL" id="PTQ50836.1"/>
    </source>
</evidence>
<protein>
    <submittedName>
        <fullName evidence="1">Uncharacterized protein</fullName>
    </submittedName>
</protein>
<organism evidence="1 2">
    <name type="scientific">Hydrogenibacillus schlegelii</name>
    <name type="common">Bacillus schlegelii</name>
    <dbReference type="NCBI Taxonomy" id="1484"/>
    <lineage>
        <taxon>Bacteria</taxon>
        <taxon>Bacillati</taxon>
        <taxon>Bacillota</taxon>
        <taxon>Bacilli</taxon>
        <taxon>Bacillales</taxon>
        <taxon>Bacillales Family X. Incertae Sedis</taxon>
        <taxon>Hydrogenibacillus</taxon>
    </lineage>
</organism>
<reference evidence="1 2" key="1">
    <citation type="submission" date="2017-08" db="EMBL/GenBank/DDBJ databases">
        <title>Burning lignite coal seam in the remote Altai Mountains harbors a hydrogen-driven thermophilic microbial community.</title>
        <authorList>
            <person name="Kadnikov V.V."/>
            <person name="Mardanov A.V."/>
            <person name="Ivasenko D."/>
            <person name="Beletsky A.V."/>
            <person name="Karnachuk O.V."/>
            <person name="Ravin N.V."/>
        </authorList>
    </citation>
    <scope>NUCLEOTIDE SEQUENCE [LARGE SCALE GENOMIC DNA]</scope>
    <source>
        <strain evidence="1">AL33</strain>
    </source>
</reference>
<dbReference type="RefSeq" id="WP_281180928.1">
    <property type="nucleotide sequence ID" value="NZ_JXBB01000018.1"/>
</dbReference>
<evidence type="ECO:0000313" key="2">
    <source>
        <dbReference type="Proteomes" id="UP000244180"/>
    </source>
</evidence>
<gene>
    <name evidence="1" type="ORF">HSCHL_2495</name>
</gene>
<sequence>MAPMPMTGIAYEVVKAAAAAPPPTETSSGGPEWEAAVQVAYEVR</sequence>
<dbReference type="Proteomes" id="UP000244180">
    <property type="component" value="Unassembled WGS sequence"/>
</dbReference>